<dbReference type="InterPro" id="IPR012340">
    <property type="entry name" value="NA-bd_OB-fold"/>
</dbReference>
<dbReference type="OrthoDB" id="9802472at2"/>
<dbReference type="EC" id="6.5.1.1" evidence="2"/>
<evidence type="ECO:0000256" key="2">
    <source>
        <dbReference type="ARBA" id="ARBA00012727"/>
    </source>
</evidence>
<comment type="caution">
    <text evidence="7">The sequence shown here is derived from an EMBL/GenBank/DDBJ whole genome shotgun (WGS) entry which is preliminary data.</text>
</comment>
<dbReference type="GO" id="GO:0003910">
    <property type="term" value="F:DNA ligase (ATP) activity"/>
    <property type="evidence" value="ECO:0007669"/>
    <property type="project" value="UniProtKB-EC"/>
</dbReference>
<dbReference type="InterPro" id="IPR012309">
    <property type="entry name" value="DNA_ligase_ATP-dep_C"/>
</dbReference>
<dbReference type="STRING" id="54915.ADS79_12490"/>
<dbReference type="EMBL" id="BJON01000015">
    <property type="protein sequence ID" value="GED70310.1"/>
    <property type="molecule type" value="Genomic_DNA"/>
</dbReference>
<dbReference type="RefSeq" id="WP_049738710.1">
    <property type="nucleotide sequence ID" value="NZ_BJON01000015.1"/>
</dbReference>
<dbReference type="CDD" id="cd07906">
    <property type="entry name" value="Adenylation_DNA_ligase_LigD_LigC"/>
    <property type="match status" value="1"/>
</dbReference>
<dbReference type="Gene3D" id="3.30.470.30">
    <property type="entry name" value="DNA ligase/mRNA capping enzyme"/>
    <property type="match status" value="1"/>
</dbReference>
<reference evidence="6 9" key="3">
    <citation type="submission" date="2019-06" db="EMBL/GenBank/DDBJ databases">
        <title>Whole genome shotgun sequence of Brevibacillus reuszeri NBRC 15719.</title>
        <authorList>
            <person name="Hosoyama A."/>
            <person name="Uohara A."/>
            <person name="Ohji S."/>
            <person name="Ichikawa N."/>
        </authorList>
    </citation>
    <scope>NUCLEOTIDE SEQUENCE [LARGE SCALE GENOMIC DNA]</scope>
    <source>
        <strain evidence="6 9">NBRC 15719</strain>
    </source>
</reference>
<dbReference type="GO" id="GO:0006310">
    <property type="term" value="P:DNA recombination"/>
    <property type="evidence" value="ECO:0007669"/>
    <property type="project" value="InterPro"/>
</dbReference>
<evidence type="ECO:0000313" key="7">
    <source>
        <dbReference type="EMBL" id="KNB72661.1"/>
    </source>
</evidence>
<dbReference type="SUPFAM" id="SSF50249">
    <property type="entry name" value="Nucleic acid-binding proteins"/>
    <property type="match status" value="1"/>
</dbReference>
<dbReference type="InterPro" id="IPR016059">
    <property type="entry name" value="DNA_ligase_ATP-dep_CS"/>
</dbReference>
<reference evidence="7" key="2">
    <citation type="submission" date="2015-07" db="EMBL/GenBank/DDBJ databases">
        <title>MeaNS - Measles Nucleotide Surveillance Program.</title>
        <authorList>
            <person name="Tran T."/>
            <person name="Druce J."/>
        </authorList>
    </citation>
    <scope>NUCLEOTIDE SEQUENCE</scope>
    <source>
        <strain evidence="7">DSM 9887</strain>
    </source>
</reference>
<keyword evidence="3 7" id="KW-0436">Ligase</keyword>
<dbReference type="GO" id="GO:0005524">
    <property type="term" value="F:ATP binding"/>
    <property type="evidence" value="ECO:0007669"/>
    <property type="project" value="InterPro"/>
</dbReference>
<dbReference type="Gene3D" id="2.40.50.140">
    <property type="entry name" value="Nucleic acid-binding proteins"/>
    <property type="match status" value="1"/>
</dbReference>
<dbReference type="PATRIC" id="fig|54915.3.peg.1477"/>
<dbReference type="InterPro" id="IPR012310">
    <property type="entry name" value="DNA_ligase_ATP-dep_cent"/>
</dbReference>
<keyword evidence="9" id="KW-1185">Reference proteome</keyword>
<organism evidence="7 8">
    <name type="scientific">Brevibacillus reuszeri</name>
    <dbReference type="NCBI Taxonomy" id="54915"/>
    <lineage>
        <taxon>Bacteria</taxon>
        <taxon>Bacillati</taxon>
        <taxon>Bacillota</taxon>
        <taxon>Bacilli</taxon>
        <taxon>Bacillales</taxon>
        <taxon>Paenibacillaceae</taxon>
        <taxon>Brevibacillus</taxon>
    </lineage>
</organism>
<name>A0A0K9YVF5_9BACL</name>
<evidence type="ECO:0000256" key="4">
    <source>
        <dbReference type="ARBA" id="ARBA00034003"/>
    </source>
</evidence>
<comment type="similarity">
    <text evidence="1">Belongs to the ATP-dependent DNA ligase family.</text>
</comment>
<dbReference type="SUPFAM" id="SSF56091">
    <property type="entry name" value="DNA ligase/mRNA capping enzyme, catalytic domain"/>
    <property type="match status" value="1"/>
</dbReference>
<feature type="domain" description="ATP-dependent DNA ligase family profile" evidence="5">
    <location>
        <begin position="104"/>
        <end position="226"/>
    </location>
</feature>
<comment type="catalytic activity">
    <reaction evidence="4">
        <text>ATP + (deoxyribonucleotide)n-3'-hydroxyl + 5'-phospho-(deoxyribonucleotide)m = (deoxyribonucleotide)n+m + AMP + diphosphate.</text>
        <dbReference type="EC" id="6.5.1.1"/>
    </reaction>
</comment>
<dbReference type="GO" id="GO:0006281">
    <property type="term" value="P:DNA repair"/>
    <property type="evidence" value="ECO:0007669"/>
    <property type="project" value="InterPro"/>
</dbReference>
<dbReference type="AlphaFoldDB" id="A0A0K9YVF5"/>
<protein>
    <recommendedName>
        <fullName evidence="2">DNA ligase (ATP)</fullName>
        <ecNumber evidence="2">6.5.1.1</ecNumber>
    </recommendedName>
</protein>
<dbReference type="PANTHER" id="PTHR45674">
    <property type="entry name" value="DNA LIGASE 1/3 FAMILY MEMBER"/>
    <property type="match status" value="1"/>
</dbReference>
<gene>
    <name evidence="7" type="ORF">ADS79_12490</name>
    <name evidence="6" type="ORF">BRE01_40120</name>
</gene>
<evidence type="ECO:0000259" key="5">
    <source>
        <dbReference type="PROSITE" id="PS50160"/>
    </source>
</evidence>
<dbReference type="InterPro" id="IPR050191">
    <property type="entry name" value="ATP-dep_DNA_ligase"/>
</dbReference>
<dbReference type="EMBL" id="LGIQ01000007">
    <property type="protein sequence ID" value="KNB72661.1"/>
    <property type="molecule type" value="Genomic_DNA"/>
</dbReference>
<dbReference type="PANTHER" id="PTHR45674:SF4">
    <property type="entry name" value="DNA LIGASE 1"/>
    <property type="match status" value="1"/>
</dbReference>
<dbReference type="Proteomes" id="UP000036834">
    <property type="component" value="Unassembled WGS sequence"/>
</dbReference>
<evidence type="ECO:0000313" key="6">
    <source>
        <dbReference type="EMBL" id="GED70310.1"/>
    </source>
</evidence>
<accession>A0A0K9YVF5</accession>
<evidence type="ECO:0000313" key="8">
    <source>
        <dbReference type="Proteomes" id="UP000036834"/>
    </source>
</evidence>
<evidence type="ECO:0000313" key="9">
    <source>
        <dbReference type="Proteomes" id="UP000319578"/>
    </source>
</evidence>
<proteinExistence type="inferred from homology"/>
<dbReference type="CDD" id="cd07971">
    <property type="entry name" value="OBF_DNA_ligase_LigD"/>
    <property type="match status" value="1"/>
</dbReference>
<sequence>MNPIIPMEPISCEVIPKGPDWIAQVKWDGVRILTYFDGKETRLYNRRINERTHQYPELADIQTYCNAHSVILDGEVIALGSDGKPSFHEVMRRDGIRRLEKVSQAQKLVPITYMIFDVLFINKEWTIDRTLRERANLLSEMITPNDYVQLVDYHYSGQALYEVIEQHGMEGIVMKDLNSKYIIGGKEKQWQKKKYYRDTIAVVGGVTLRDNIVNSLLLGLYDSKGRLFYIGHAGTGKLTRDDWRALTERIVPLIQHEMPFENKPARLKGAVWLKPKVAVKVQFAEWTEGYTLRQPSIQAVVDIPVDHCLLE</sequence>
<dbReference type="Pfam" id="PF01068">
    <property type="entry name" value="DNA_ligase_A_M"/>
    <property type="match status" value="1"/>
</dbReference>
<reference evidence="8" key="1">
    <citation type="submission" date="2015-07" db="EMBL/GenBank/DDBJ databases">
        <title>Genome sequencing project for genomic taxonomy and phylogenomics of Bacillus-like bacteria.</title>
        <authorList>
            <person name="Liu B."/>
            <person name="Wang J."/>
            <person name="Zhu Y."/>
            <person name="Liu G."/>
            <person name="Chen Q."/>
            <person name="Chen Z."/>
            <person name="Lan J."/>
            <person name="Che J."/>
            <person name="Ge C."/>
            <person name="Shi H."/>
            <person name="Pan Z."/>
            <person name="Liu X."/>
        </authorList>
    </citation>
    <scope>NUCLEOTIDE SEQUENCE [LARGE SCALE GENOMIC DNA]</scope>
    <source>
        <strain evidence="8">DSM 9887</strain>
    </source>
</reference>
<dbReference type="Proteomes" id="UP000319578">
    <property type="component" value="Unassembled WGS sequence"/>
</dbReference>
<dbReference type="Gene3D" id="3.30.1490.70">
    <property type="match status" value="1"/>
</dbReference>
<evidence type="ECO:0000256" key="1">
    <source>
        <dbReference type="ARBA" id="ARBA00007572"/>
    </source>
</evidence>
<dbReference type="PROSITE" id="PS50160">
    <property type="entry name" value="DNA_LIGASE_A3"/>
    <property type="match status" value="1"/>
</dbReference>
<dbReference type="PROSITE" id="PS00697">
    <property type="entry name" value="DNA_LIGASE_A1"/>
    <property type="match status" value="1"/>
</dbReference>
<evidence type="ECO:0000256" key="3">
    <source>
        <dbReference type="ARBA" id="ARBA00022598"/>
    </source>
</evidence>
<dbReference type="Pfam" id="PF04679">
    <property type="entry name" value="DNA_ligase_A_C"/>
    <property type="match status" value="1"/>
</dbReference>